<dbReference type="GO" id="GO:0008890">
    <property type="term" value="F:glycine C-acetyltransferase activity"/>
    <property type="evidence" value="ECO:0007669"/>
    <property type="project" value="UniProtKB-EC"/>
</dbReference>
<evidence type="ECO:0000313" key="4">
    <source>
        <dbReference type="EMBL" id="MBB3957818.1"/>
    </source>
</evidence>
<dbReference type="PANTHER" id="PTHR13693">
    <property type="entry name" value="CLASS II AMINOTRANSFERASE/8-AMINO-7-OXONONANOATE SYNTHASE"/>
    <property type="match status" value="1"/>
</dbReference>
<dbReference type="SUPFAM" id="SSF53383">
    <property type="entry name" value="PLP-dependent transferases"/>
    <property type="match status" value="1"/>
</dbReference>
<dbReference type="InterPro" id="IPR015421">
    <property type="entry name" value="PyrdxlP-dep_Trfase_major"/>
</dbReference>
<dbReference type="InterPro" id="IPR015424">
    <property type="entry name" value="PyrdxlP-dep_Trfase"/>
</dbReference>
<dbReference type="GO" id="GO:0030170">
    <property type="term" value="F:pyridoxal phosphate binding"/>
    <property type="evidence" value="ECO:0007669"/>
    <property type="project" value="InterPro"/>
</dbReference>
<evidence type="ECO:0000313" key="5">
    <source>
        <dbReference type="Proteomes" id="UP000548867"/>
    </source>
</evidence>
<keyword evidence="2 4" id="KW-0808">Transferase</keyword>
<dbReference type="InterPro" id="IPR004839">
    <property type="entry name" value="Aminotransferase_I/II_large"/>
</dbReference>
<dbReference type="EMBL" id="JACIDX010000038">
    <property type="protein sequence ID" value="MBB3957818.1"/>
    <property type="molecule type" value="Genomic_DNA"/>
</dbReference>
<protein>
    <submittedName>
        <fullName evidence="4">Glycine C-acetyltransferase/8-amino-7-oxononanoate synthase</fullName>
        <ecNumber evidence="4">2.3.1.29</ecNumber>
        <ecNumber evidence="4">2.3.1.47</ecNumber>
    </submittedName>
</protein>
<reference evidence="4 5" key="1">
    <citation type="submission" date="2020-08" db="EMBL/GenBank/DDBJ databases">
        <title>Genomic Encyclopedia of Type Strains, Phase IV (KMG-IV): sequencing the most valuable type-strain genomes for metagenomic binning, comparative biology and taxonomic classification.</title>
        <authorList>
            <person name="Goeker M."/>
        </authorList>
    </citation>
    <scope>NUCLEOTIDE SEQUENCE [LARGE SCALE GENOMIC DNA]</scope>
    <source>
        <strain evidence="4 5">DSM 27057</strain>
    </source>
</reference>
<feature type="domain" description="Aminotransferase class I/classII large" evidence="3">
    <location>
        <begin position="81"/>
        <end position="426"/>
    </location>
</feature>
<evidence type="ECO:0000256" key="1">
    <source>
        <dbReference type="ARBA" id="ARBA00001933"/>
    </source>
</evidence>
<keyword evidence="5" id="KW-1185">Reference proteome</keyword>
<keyword evidence="4" id="KW-0012">Acyltransferase</keyword>
<dbReference type="EC" id="2.3.1.47" evidence="4"/>
<comment type="cofactor">
    <cofactor evidence="1">
        <name>pyridoxal 5'-phosphate</name>
        <dbReference type="ChEBI" id="CHEBI:597326"/>
    </cofactor>
</comment>
<proteinExistence type="predicted"/>
<evidence type="ECO:0000256" key="2">
    <source>
        <dbReference type="ARBA" id="ARBA00022679"/>
    </source>
</evidence>
<dbReference type="Pfam" id="PF00155">
    <property type="entry name" value="Aminotran_1_2"/>
    <property type="match status" value="1"/>
</dbReference>
<name>A0A7W6CNV4_9SPHN</name>
<dbReference type="Gene3D" id="3.40.640.10">
    <property type="entry name" value="Type I PLP-dependent aspartate aminotransferase-like (Major domain)"/>
    <property type="match status" value="1"/>
</dbReference>
<dbReference type="Gene3D" id="3.90.1150.10">
    <property type="entry name" value="Aspartate Aminotransferase, domain 1"/>
    <property type="match status" value="1"/>
</dbReference>
<dbReference type="InterPro" id="IPR050087">
    <property type="entry name" value="AON_synthase_class-II"/>
</dbReference>
<organism evidence="4 5">
    <name type="scientific">Novosphingobium sediminicola</name>
    <dbReference type="NCBI Taxonomy" id="563162"/>
    <lineage>
        <taxon>Bacteria</taxon>
        <taxon>Pseudomonadati</taxon>
        <taxon>Pseudomonadota</taxon>
        <taxon>Alphaproteobacteria</taxon>
        <taxon>Sphingomonadales</taxon>
        <taxon>Sphingomonadaceae</taxon>
        <taxon>Novosphingobium</taxon>
    </lineage>
</organism>
<dbReference type="InterPro" id="IPR015422">
    <property type="entry name" value="PyrdxlP-dep_Trfase_small"/>
</dbReference>
<dbReference type="GO" id="GO:0008710">
    <property type="term" value="F:8-amino-7-oxononanoate synthase activity"/>
    <property type="evidence" value="ECO:0007669"/>
    <property type="project" value="UniProtKB-EC"/>
</dbReference>
<sequence length="439" mass="46833">MLDLDLPPSTDFSDLPLLAVGKSAAHFARPRGADLLGRTSQLFAWTKARSQHHLWPYVRSLECAPGETTSVRLETGELCEGINLASQDYLGLSSHPSVHAAAKHAIEQFGVHSAGSGALVGNTAESLCLERELGEALQAAHVLLFPTGWAAGFGTVVALVRSYDHIVMDELAHACLQQGANAATKNITRVRHLDAEAFREALSTIRASDTQNGILVITEGVYSMDADTPNISALQELCDEYGATLMVDVAHDFGSMGPGGLSQIAAQSMLGKVDIVMGSFSKTFASNGGFVAVKDASVRRFIQIYGGPWIFSNALSPIQAAIVRQALRIVRSDEGDILRGQLMTAIKAFRDEVTSQGEACFGNPTPIIPMLVGQELVGRIGSQLAFDRGVIVNLAEFPVVPVGASRFRIQMMASHSEEAAREGARRVVAALTAAREIAQ</sequence>
<comment type="caution">
    <text evidence="4">The sequence shown here is derived from an EMBL/GenBank/DDBJ whole genome shotgun (WGS) entry which is preliminary data.</text>
</comment>
<gene>
    <name evidence="4" type="ORF">GGR38_004793</name>
</gene>
<dbReference type="PANTHER" id="PTHR13693:SF103">
    <property type="entry name" value="AMINOTRANSFERASE CLASS I_CLASSII DOMAIN-CONTAINING PROTEIN"/>
    <property type="match status" value="1"/>
</dbReference>
<evidence type="ECO:0000259" key="3">
    <source>
        <dbReference type="Pfam" id="PF00155"/>
    </source>
</evidence>
<dbReference type="RefSeq" id="WP_183629416.1">
    <property type="nucleotide sequence ID" value="NZ_JACIDX010000038.1"/>
</dbReference>
<dbReference type="Proteomes" id="UP000548867">
    <property type="component" value="Unassembled WGS sequence"/>
</dbReference>
<accession>A0A7W6CNV4</accession>
<dbReference type="AlphaFoldDB" id="A0A7W6CNV4"/>
<dbReference type="EC" id="2.3.1.29" evidence="4"/>